<evidence type="ECO:0000313" key="1">
    <source>
        <dbReference type="EMBL" id="QHS90147.1"/>
    </source>
</evidence>
<dbReference type="SUPFAM" id="SSF52540">
    <property type="entry name" value="P-loop containing nucleoside triphosphate hydrolases"/>
    <property type="match status" value="1"/>
</dbReference>
<dbReference type="EMBL" id="MN739130">
    <property type="protein sequence ID" value="QHS90147.1"/>
    <property type="molecule type" value="Genomic_DNA"/>
</dbReference>
<dbReference type="Pfam" id="PF03567">
    <property type="entry name" value="Sulfotransfer_2"/>
    <property type="match status" value="1"/>
</dbReference>
<proteinExistence type="predicted"/>
<organism evidence="1">
    <name type="scientific">viral metagenome</name>
    <dbReference type="NCBI Taxonomy" id="1070528"/>
    <lineage>
        <taxon>unclassified sequences</taxon>
        <taxon>metagenomes</taxon>
        <taxon>organismal metagenomes</taxon>
    </lineage>
</organism>
<dbReference type="Gene3D" id="3.40.50.300">
    <property type="entry name" value="P-loop containing nucleotide triphosphate hydrolases"/>
    <property type="match status" value="1"/>
</dbReference>
<protein>
    <submittedName>
        <fullName evidence="1">Uncharacterized protein</fullName>
    </submittedName>
</protein>
<accession>A0A6C0BD08</accession>
<dbReference type="InterPro" id="IPR027417">
    <property type="entry name" value="P-loop_NTPase"/>
</dbReference>
<sequence length="204" mass="24658">MYLTIIHIGKCGGSVVSETLKKNNIKFNNIHIRHVKFKENRKYVIMLRNPISRFISAFNWRYKLVLLDRIQQFKFLNEKDILKKYNNVNNLAENIEKYDDELEYIHHIYEDINYYLSDFIRECKSENILGVITQENLKEDFKKIFGFDLDENVESRKNDASLSKYISDVGYKLLKEYLWRDYKCIKKLYKMGYLTKKQYKVLST</sequence>
<dbReference type="GO" id="GO:0016020">
    <property type="term" value="C:membrane"/>
    <property type="evidence" value="ECO:0007669"/>
    <property type="project" value="InterPro"/>
</dbReference>
<dbReference type="AlphaFoldDB" id="A0A6C0BD08"/>
<dbReference type="InterPro" id="IPR005331">
    <property type="entry name" value="Sulfotransferase"/>
</dbReference>
<name>A0A6C0BD08_9ZZZZ</name>
<dbReference type="GO" id="GO:0008146">
    <property type="term" value="F:sulfotransferase activity"/>
    <property type="evidence" value="ECO:0007669"/>
    <property type="project" value="InterPro"/>
</dbReference>
<reference evidence="1" key="1">
    <citation type="journal article" date="2020" name="Nature">
        <title>Giant virus diversity and host interactions through global metagenomics.</title>
        <authorList>
            <person name="Schulz F."/>
            <person name="Roux S."/>
            <person name="Paez-Espino D."/>
            <person name="Jungbluth S."/>
            <person name="Walsh D.A."/>
            <person name="Denef V.J."/>
            <person name="McMahon K.D."/>
            <person name="Konstantinidis K.T."/>
            <person name="Eloe-Fadrosh E.A."/>
            <person name="Kyrpides N.C."/>
            <person name="Woyke T."/>
        </authorList>
    </citation>
    <scope>NUCLEOTIDE SEQUENCE</scope>
    <source>
        <strain evidence="1">GVMAG-M-3300010160-60</strain>
    </source>
</reference>